<dbReference type="AlphaFoldDB" id="A0A1X3RNU5"/>
<dbReference type="PROSITE" id="PS51257">
    <property type="entry name" value="PROKAR_LIPOPROTEIN"/>
    <property type="match status" value="1"/>
</dbReference>
<dbReference type="Proteomes" id="UP000194020">
    <property type="component" value="Unassembled WGS sequence"/>
</dbReference>
<organism evidence="2 3">
    <name type="scientific">Lonsdalea iberica</name>
    <dbReference type="NCBI Taxonomy" id="1082703"/>
    <lineage>
        <taxon>Bacteria</taxon>
        <taxon>Pseudomonadati</taxon>
        <taxon>Pseudomonadota</taxon>
        <taxon>Gammaproteobacteria</taxon>
        <taxon>Enterobacterales</taxon>
        <taxon>Pectobacteriaceae</taxon>
        <taxon>Lonsdalea</taxon>
    </lineage>
</organism>
<dbReference type="InterPro" id="IPR053196">
    <property type="entry name" value="Lipoprotein_YbaY-like"/>
</dbReference>
<gene>
    <name evidence="2" type="ORF">AU511_15020</name>
</gene>
<reference evidence="2 3" key="1">
    <citation type="submission" date="2016-02" db="EMBL/GenBank/DDBJ databases">
        <title>Species-wide whole genome sequencing reveals diversity, host range in Lonsdalea quercina.</title>
        <authorList>
            <person name="Li Y."/>
        </authorList>
    </citation>
    <scope>NUCLEOTIDE SEQUENCE [LARGE SCALE GENOMIC DNA]</scope>
    <source>
        <strain evidence="2 3">LMG 26264</strain>
    </source>
</reference>
<dbReference type="InterPro" id="IPR039366">
    <property type="entry name" value="Pilotin"/>
</dbReference>
<evidence type="ECO:0000313" key="2">
    <source>
        <dbReference type="EMBL" id="OSN03386.1"/>
    </source>
</evidence>
<name>A0A1X3RNU5_9GAMM</name>
<evidence type="ECO:0000256" key="1">
    <source>
        <dbReference type="SAM" id="MobiDB-lite"/>
    </source>
</evidence>
<dbReference type="PANTHER" id="PTHR38013">
    <property type="entry name" value="GLYCOPROTEIN/POLYSACCHARIDE METABOLISM"/>
    <property type="match status" value="1"/>
</dbReference>
<feature type="region of interest" description="Disordered" evidence="1">
    <location>
        <begin position="170"/>
        <end position="191"/>
    </location>
</feature>
<dbReference type="OrthoDB" id="5348860at2"/>
<evidence type="ECO:0000313" key="3">
    <source>
        <dbReference type="Proteomes" id="UP000194020"/>
    </source>
</evidence>
<proteinExistence type="predicted"/>
<dbReference type="Pfam" id="PF09619">
    <property type="entry name" value="YscW"/>
    <property type="match status" value="1"/>
</dbReference>
<dbReference type="PANTHER" id="PTHR38013:SF1">
    <property type="entry name" value="GLYCOPROTEIN_POLYSACCHARIDE METABOLISM"/>
    <property type="match status" value="1"/>
</dbReference>
<evidence type="ECO:0008006" key="4">
    <source>
        <dbReference type="Google" id="ProtNLM"/>
    </source>
</evidence>
<comment type="caution">
    <text evidence="2">The sequence shown here is derived from an EMBL/GenBank/DDBJ whole genome shotgun (WGS) entry which is preliminary data.</text>
</comment>
<dbReference type="EMBL" id="LUTP01000057">
    <property type="protein sequence ID" value="OSN03386.1"/>
    <property type="molecule type" value="Genomic_DNA"/>
</dbReference>
<accession>A0A1X3RNU5</accession>
<protein>
    <recommendedName>
        <fullName evidence="4">Glycoprotein-polysaccharide metabolism protein</fullName>
    </recommendedName>
</protein>
<dbReference type="RefSeq" id="WP_094110199.1">
    <property type="nucleotide sequence ID" value="NZ_LUTP01000057.1"/>
</dbReference>
<feature type="compositionally biased region" description="Polar residues" evidence="1">
    <location>
        <begin position="180"/>
        <end position="191"/>
    </location>
</feature>
<sequence>MKLWHILGGIMVSIGLVGCADKSDSGVAPDVRGPIPASGSYLPGIAQPSVTGTVNIRQKIALPADAELTVTVSDASLADAPSKIITQRVTLTHGKQSPFHFVLPYNPKDIQPNARVLLSAAVTINHRVTLITESVVPVITNGVRSAELTLVPVESVPVPANPSVPLAAGTDVHSGATVPPVSSGTAVSPMQ</sequence>